<feature type="domain" description="Major facilitator superfamily (MFS) profile" evidence="7">
    <location>
        <begin position="138"/>
        <end position="572"/>
    </location>
</feature>
<keyword evidence="3 6" id="KW-1133">Transmembrane helix</keyword>
<feature type="region of interest" description="Disordered" evidence="5">
    <location>
        <begin position="25"/>
        <end position="48"/>
    </location>
</feature>
<feature type="transmembrane region" description="Helical" evidence="6">
    <location>
        <begin position="270"/>
        <end position="292"/>
    </location>
</feature>
<dbReference type="InterPro" id="IPR005828">
    <property type="entry name" value="MFS_sugar_transport-like"/>
</dbReference>
<feature type="transmembrane region" description="Helical" evidence="6">
    <location>
        <begin position="71"/>
        <end position="89"/>
    </location>
</feature>
<comment type="caution">
    <text evidence="8">The sequence shown here is derived from an EMBL/GenBank/DDBJ whole genome shotgun (WGS) entry which is preliminary data.</text>
</comment>
<dbReference type="InterPro" id="IPR020846">
    <property type="entry name" value="MFS_dom"/>
</dbReference>
<evidence type="ECO:0000256" key="1">
    <source>
        <dbReference type="ARBA" id="ARBA00004141"/>
    </source>
</evidence>
<feature type="transmembrane region" description="Helical" evidence="6">
    <location>
        <begin position="459"/>
        <end position="478"/>
    </location>
</feature>
<feature type="transmembrane region" description="Helical" evidence="6">
    <location>
        <begin position="484"/>
        <end position="507"/>
    </location>
</feature>
<evidence type="ECO:0000256" key="5">
    <source>
        <dbReference type="SAM" id="MobiDB-lite"/>
    </source>
</evidence>
<dbReference type="GO" id="GO:0022857">
    <property type="term" value="F:transmembrane transporter activity"/>
    <property type="evidence" value="ECO:0007669"/>
    <property type="project" value="InterPro"/>
</dbReference>
<accession>A0AAW0TEM7</accession>
<comment type="subcellular location">
    <subcellularLocation>
        <location evidence="1">Membrane</location>
        <topology evidence="1">Multi-pass membrane protein</topology>
    </subcellularLocation>
</comment>
<evidence type="ECO:0000259" key="7">
    <source>
        <dbReference type="PROSITE" id="PS50850"/>
    </source>
</evidence>
<sequence>MSQATQSGTTKSLSMMVRYAQVEQGAPFPDTPEDPPHITDLKQKRQSKMEEMEQDPILTCLYRMRFGASQLYVYALAWVAVIICAPVYVDYNFLVRQVPARCVVPSCDGNDTSFNESFVQWAIPENQQCKVYQRSEANITECEEEYFSNDTETSCSEWVYDTSLFTSTTVTEFDLVCDSDWLRPLAGSMYMLGMLLGAITIGDLADRFGRKMGILVSVLLLGGGGVLSAVSPNYTMFLVMRLLTGAGGVGLFQVTFVLAVEFIGAKWRTFVGIMIEVPFALGEAMTGVFAIFIRDWRWLQVAVTAPAFLLLSYMWLMPESVRWLVSQGRKSDAIKIINKAAKVNGVEVPKHLLEDTNPEIPTVDGTISVANSKDDLVKEDQPPKVKKTVLDLLKTPNMRRRSFNMFYCWAVCTLVYYGLSSNSGNLGGNIFVNFIATMLIEIPSYVFSYLVLDRMGRKGTLTFVLLLGGGACFISGFIPKEIEWLIVTLSLVGKFGIAAAFAIVYVYSAEIFPTEYRSVGIGACSMCARIGGILAPFISSLASIYQPLPLLVFGVLSIISGLLIILLPETVGCELPQTLQESEDFGRDQSIWYFSCCKSRSNDLTGEVNEGLEEQKI</sequence>
<feature type="transmembrane region" description="Helical" evidence="6">
    <location>
        <begin position="431"/>
        <end position="452"/>
    </location>
</feature>
<name>A0AAW0TEM7_SCYPA</name>
<evidence type="ECO:0000256" key="3">
    <source>
        <dbReference type="ARBA" id="ARBA00022989"/>
    </source>
</evidence>
<dbReference type="Proteomes" id="UP001487740">
    <property type="component" value="Unassembled WGS sequence"/>
</dbReference>
<evidence type="ECO:0000313" key="9">
    <source>
        <dbReference type="Proteomes" id="UP001487740"/>
    </source>
</evidence>
<dbReference type="GO" id="GO:0016020">
    <property type="term" value="C:membrane"/>
    <property type="evidence" value="ECO:0007669"/>
    <property type="project" value="UniProtKB-SubCell"/>
</dbReference>
<feature type="transmembrane region" description="Helical" evidence="6">
    <location>
        <begin position="185"/>
        <end position="205"/>
    </location>
</feature>
<dbReference type="PROSITE" id="PS50850">
    <property type="entry name" value="MFS"/>
    <property type="match status" value="1"/>
</dbReference>
<evidence type="ECO:0000256" key="6">
    <source>
        <dbReference type="SAM" id="Phobius"/>
    </source>
</evidence>
<organism evidence="8 9">
    <name type="scientific">Scylla paramamosain</name>
    <name type="common">Mud crab</name>
    <dbReference type="NCBI Taxonomy" id="85552"/>
    <lineage>
        <taxon>Eukaryota</taxon>
        <taxon>Metazoa</taxon>
        <taxon>Ecdysozoa</taxon>
        <taxon>Arthropoda</taxon>
        <taxon>Crustacea</taxon>
        <taxon>Multicrustacea</taxon>
        <taxon>Malacostraca</taxon>
        <taxon>Eumalacostraca</taxon>
        <taxon>Eucarida</taxon>
        <taxon>Decapoda</taxon>
        <taxon>Pleocyemata</taxon>
        <taxon>Brachyura</taxon>
        <taxon>Eubrachyura</taxon>
        <taxon>Portunoidea</taxon>
        <taxon>Portunidae</taxon>
        <taxon>Portuninae</taxon>
        <taxon>Scylla</taxon>
    </lineage>
</organism>
<dbReference type="InterPro" id="IPR036259">
    <property type="entry name" value="MFS_trans_sf"/>
</dbReference>
<feature type="transmembrane region" description="Helical" evidence="6">
    <location>
        <begin position="242"/>
        <end position="263"/>
    </location>
</feature>
<feature type="transmembrane region" description="Helical" evidence="6">
    <location>
        <begin position="519"/>
        <end position="538"/>
    </location>
</feature>
<dbReference type="PROSITE" id="PS00216">
    <property type="entry name" value="SUGAR_TRANSPORT_1"/>
    <property type="match status" value="1"/>
</dbReference>
<evidence type="ECO:0000256" key="4">
    <source>
        <dbReference type="ARBA" id="ARBA00023136"/>
    </source>
</evidence>
<gene>
    <name evidence="8" type="ORF">O3P69_010703</name>
</gene>
<dbReference type="PANTHER" id="PTHR24064">
    <property type="entry name" value="SOLUTE CARRIER FAMILY 22 MEMBER"/>
    <property type="match status" value="1"/>
</dbReference>
<dbReference type="Gene3D" id="1.20.1250.20">
    <property type="entry name" value="MFS general substrate transporter like domains"/>
    <property type="match status" value="1"/>
</dbReference>
<keyword evidence="9" id="KW-1185">Reference proteome</keyword>
<keyword evidence="4 6" id="KW-0472">Membrane</keyword>
<feature type="compositionally biased region" description="Basic and acidic residues" evidence="5">
    <location>
        <begin position="34"/>
        <end position="48"/>
    </location>
</feature>
<reference evidence="8 9" key="1">
    <citation type="submission" date="2023-03" db="EMBL/GenBank/DDBJ databases">
        <title>High-quality genome of Scylla paramamosain provides insights in environmental adaptation.</title>
        <authorList>
            <person name="Zhang L."/>
        </authorList>
    </citation>
    <scope>NUCLEOTIDE SEQUENCE [LARGE SCALE GENOMIC DNA]</scope>
    <source>
        <strain evidence="8">LZ_2023a</strain>
        <tissue evidence="8">Muscle</tissue>
    </source>
</reference>
<dbReference type="EMBL" id="JARAKH010000031">
    <property type="protein sequence ID" value="KAK8386155.1"/>
    <property type="molecule type" value="Genomic_DNA"/>
</dbReference>
<dbReference type="Pfam" id="PF00083">
    <property type="entry name" value="Sugar_tr"/>
    <property type="match status" value="1"/>
</dbReference>
<feature type="transmembrane region" description="Helical" evidence="6">
    <location>
        <begin position="298"/>
        <end position="316"/>
    </location>
</feature>
<protein>
    <recommendedName>
        <fullName evidence="7">Major facilitator superfamily (MFS) profile domain-containing protein</fullName>
    </recommendedName>
</protein>
<evidence type="ECO:0000313" key="8">
    <source>
        <dbReference type="EMBL" id="KAK8386155.1"/>
    </source>
</evidence>
<proteinExistence type="predicted"/>
<dbReference type="CDD" id="cd17317">
    <property type="entry name" value="MFS_SLC22"/>
    <property type="match status" value="1"/>
</dbReference>
<feature type="transmembrane region" description="Helical" evidence="6">
    <location>
        <begin position="212"/>
        <end position="230"/>
    </location>
</feature>
<dbReference type="AlphaFoldDB" id="A0AAW0TEM7"/>
<evidence type="ECO:0000256" key="2">
    <source>
        <dbReference type="ARBA" id="ARBA00022692"/>
    </source>
</evidence>
<dbReference type="SUPFAM" id="SSF103473">
    <property type="entry name" value="MFS general substrate transporter"/>
    <property type="match status" value="1"/>
</dbReference>
<feature type="transmembrane region" description="Helical" evidence="6">
    <location>
        <begin position="544"/>
        <end position="567"/>
    </location>
</feature>
<dbReference type="InterPro" id="IPR005829">
    <property type="entry name" value="Sugar_transporter_CS"/>
</dbReference>
<feature type="transmembrane region" description="Helical" evidence="6">
    <location>
        <begin position="402"/>
        <end position="419"/>
    </location>
</feature>
<keyword evidence="2 6" id="KW-0812">Transmembrane</keyword>